<evidence type="ECO:0000313" key="5">
    <source>
        <dbReference type="Proteomes" id="UP000241118"/>
    </source>
</evidence>
<name>A0A2P8IFU8_SACCR</name>
<dbReference type="InterPro" id="IPR051257">
    <property type="entry name" value="Diverse_CBS-Domain"/>
</dbReference>
<evidence type="ECO:0000259" key="3">
    <source>
        <dbReference type="PROSITE" id="PS51371"/>
    </source>
</evidence>
<keyword evidence="5" id="KW-1185">Reference proteome</keyword>
<dbReference type="PROSITE" id="PS51371">
    <property type="entry name" value="CBS"/>
    <property type="match status" value="2"/>
</dbReference>
<keyword evidence="1 2" id="KW-0129">CBS domain</keyword>
<evidence type="ECO:0000256" key="2">
    <source>
        <dbReference type="PROSITE-ProRule" id="PRU00703"/>
    </source>
</evidence>
<dbReference type="PANTHER" id="PTHR43080:SF2">
    <property type="entry name" value="CBS DOMAIN-CONTAINING PROTEIN"/>
    <property type="match status" value="1"/>
</dbReference>
<dbReference type="Gene3D" id="3.10.580.10">
    <property type="entry name" value="CBS-domain"/>
    <property type="match status" value="1"/>
</dbReference>
<organism evidence="4 5">
    <name type="scientific">Saccharothrix carnea</name>
    <dbReference type="NCBI Taxonomy" id="1280637"/>
    <lineage>
        <taxon>Bacteria</taxon>
        <taxon>Bacillati</taxon>
        <taxon>Actinomycetota</taxon>
        <taxon>Actinomycetes</taxon>
        <taxon>Pseudonocardiales</taxon>
        <taxon>Pseudonocardiaceae</taxon>
        <taxon>Saccharothrix</taxon>
    </lineage>
</organism>
<evidence type="ECO:0000256" key="1">
    <source>
        <dbReference type="ARBA" id="ARBA00023122"/>
    </source>
</evidence>
<dbReference type="SMART" id="SM00116">
    <property type="entry name" value="CBS"/>
    <property type="match status" value="2"/>
</dbReference>
<dbReference type="InterPro" id="IPR046342">
    <property type="entry name" value="CBS_dom_sf"/>
</dbReference>
<accession>A0A2P8IFU8</accession>
<feature type="domain" description="CBS" evidence="3">
    <location>
        <begin position="7"/>
        <end position="64"/>
    </location>
</feature>
<dbReference type="OrthoDB" id="9799454at2"/>
<proteinExistence type="predicted"/>
<dbReference type="Proteomes" id="UP000241118">
    <property type="component" value="Unassembled WGS sequence"/>
</dbReference>
<dbReference type="AlphaFoldDB" id="A0A2P8IFU8"/>
<dbReference type="EMBL" id="PYAX01000002">
    <property type="protein sequence ID" value="PSL57341.1"/>
    <property type="molecule type" value="Genomic_DNA"/>
</dbReference>
<evidence type="ECO:0000313" key="4">
    <source>
        <dbReference type="EMBL" id="PSL57341.1"/>
    </source>
</evidence>
<dbReference type="PANTHER" id="PTHR43080">
    <property type="entry name" value="CBS DOMAIN-CONTAINING PROTEIN CBSX3, MITOCHONDRIAL"/>
    <property type="match status" value="1"/>
</dbReference>
<protein>
    <submittedName>
        <fullName evidence="4">CBS domain protein</fullName>
    </submittedName>
</protein>
<dbReference type="Pfam" id="PF00571">
    <property type="entry name" value="CBS"/>
    <property type="match status" value="2"/>
</dbReference>
<dbReference type="InterPro" id="IPR000644">
    <property type="entry name" value="CBS_dom"/>
</dbReference>
<gene>
    <name evidence="4" type="ORF">B0I31_102319</name>
</gene>
<comment type="caution">
    <text evidence="4">The sequence shown here is derived from an EMBL/GenBank/DDBJ whole genome shotgun (WGS) entry which is preliminary data.</text>
</comment>
<sequence length="194" mass="20793">MRARDIMTSPVIAVTPDVPIRVAATLMVSHGFAALPVVDGGRRLVGIVTEADLLRGRYTDGEPGDAPVSDVLTTPVRGVDPTAPAGLLARVMVDDGIRCVPILDGLRLVGVVTRHDLVRALARTDASVEREVRERLDAYDPNGRWSVTVRDGHADIGTTFPDERSWRVVVALAEAVPGVLSAYVHETTAADTER</sequence>
<feature type="domain" description="CBS" evidence="3">
    <location>
        <begin position="72"/>
        <end position="127"/>
    </location>
</feature>
<reference evidence="4 5" key="1">
    <citation type="submission" date="2018-03" db="EMBL/GenBank/DDBJ databases">
        <title>Genomic Encyclopedia of Type Strains, Phase III (KMG-III): the genomes of soil and plant-associated and newly described type strains.</title>
        <authorList>
            <person name="Whitman W."/>
        </authorList>
    </citation>
    <scope>NUCLEOTIDE SEQUENCE [LARGE SCALE GENOMIC DNA]</scope>
    <source>
        <strain evidence="4 5">CGMCC 4.7097</strain>
    </source>
</reference>
<dbReference type="SUPFAM" id="SSF54631">
    <property type="entry name" value="CBS-domain pair"/>
    <property type="match status" value="1"/>
</dbReference>
<dbReference type="RefSeq" id="WP_106614302.1">
    <property type="nucleotide sequence ID" value="NZ_PYAX01000002.1"/>
</dbReference>